<dbReference type="KEGG" id="bliq:INP51_10280"/>
<proteinExistence type="predicted"/>
<dbReference type="InterPro" id="IPR014036">
    <property type="entry name" value="DeoR-like_C"/>
</dbReference>
<evidence type="ECO:0000256" key="1">
    <source>
        <dbReference type="ARBA" id="ARBA00023015"/>
    </source>
</evidence>
<organism evidence="5 6">
    <name type="scientific">Blautia liquoris</name>
    <dbReference type="NCBI Taxonomy" id="2779518"/>
    <lineage>
        <taxon>Bacteria</taxon>
        <taxon>Bacillati</taxon>
        <taxon>Bacillota</taxon>
        <taxon>Clostridia</taxon>
        <taxon>Lachnospirales</taxon>
        <taxon>Lachnospiraceae</taxon>
        <taxon>Blautia</taxon>
    </lineage>
</organism>
<dbReference type="PANTHER" id="PTHR30363:SF46">
    <property type="entry name" value="LYSR FAMILY TRANSCRIPTIONAL REGULATOR"/>
    <property type="match status" value="1"/>
</dbReference>
<keyword evidence="3" id="KW-0804">Transcription</keyword>
<dbReference type="RefSeq" id="WP_193734764.1">
    <property type="nucleotide sequence ID" value="NZ_CP063304.1"/>
</dbReference>
<dbReference type="SMART" id="SM01134">
    <property type="entry name" value="DeoRC"/>
    <property type="match status" value="1"/>
</dbReference>
<dbReference type="SMART" id="SM00420">
    <property type="entry name" value="HTH_DEOR"/>
    <property type="match status" value="1"/>
</dbReference>
<dbReference type="InterPro" id="IPR036388">
    <property type="entry name" value="WH-like_DNA-bd_sf"/>
</dbReference>
<evidence type="ECO:0000256" key="2">
    <source>
        <dbReference type="ARBA" id="ARBA00023125"/>
    </source>
</evidence>
<gene>
    <name evidence="5" type="ORF">INP51_10280</name>
</gene>
<reference evidence="5 6" key="1">
    <citation type="submission" date="2020-10" db="EMBL/GenBank/DDBJ databases">
        <title>Blautia liquoris sp.nov., isolated from the mud in a fermentation cellar used for the production of Chinese strong-flavoured liquor.</title>
        <authorList>
            <person name="Lu L."/>
        </authorList>
    </citation>
    <scope>NUCLEOTIDE SEQUENCE [LARGE SCALE GENOMIC DNA]</scope>
    <source>
        <strain evidence="5 6">LZLJ-3</strain>
    </source>
</reference>
<dbReference type="GO" id="GO:0003677">
    <property type="term" value="F:DNA binding"/>
    <property type="evidence" value="ECO:0007669"/>
    <property type="project" value="UniProtKB-KW"/>
</dbReference>
<dbReference type="Pfam" id="PF08220">
    <property type="entry name" value="HTH_DeoR"/>
    <property type="match status" value="1"/>
</dbReference>
<dbReference type="PROSITE" id="PS00894">
    <property type="entry name" value="HTH_DEOR_1"/>
    <property type="match status" value="1"/>
</dbReference>
<feature type="domain" description="HTH deoR-type" evidence="4">
    <location>
        <begin position="3"/>
        <end position="58"/>
    </location>
</feature>
<dbReference type="InterPro" id="IPR050313">
    <property type="entry name" value="Carb_Metab_HTH_regulators"/>
</dbReference>
<dbReference type="InterPro" id="IPR018356">
    <property type="entry name" value="Tscrpt_reg_HTH_DeoR_CS"/>
</dbReference>
<dbReference type="AlphaFoldDB" id="A0A7M2RGE0"/>
<evidence type="ECO:0000256" key="3">
    <source>
        <dbReference type="ARBA" id="ARBA00023163"/>
    </source>
</evidence>
<dbReference type="GO" id="GO:0003700">
    <property type="term" value="F:DNA-binding transcription factor activity"/>
    <property type="evidence" value="ECO:0007669"/>
    <property type="project" value="InterPro"/>
</dbReference>
<dbReference type="Gene3D" id="3.40.50.1360">
    <property type="match status" value="1"/>
</dbReference>
<keyword evidence="1" id="KW-0805">Transcription regulation</keyword>
<dbReference type="SUPFAM" id="SSF46785">
    <property type="entry name" value="Winged helix' DNA-binding domain"/>
    <property type="match status" value="1"/>
</dbReference>
<dbReference type="EMBL" id="CP063304">
    <property type="protein sequence ID" value="QOV18402.1"/>
    <property type="molecule type" value="Genomic_DNA"/>
</dbReference>
<dbReference type="PRINTS" id="PR00037">
    <property type="entry name" value="HTHLACR"/>
</dbReference>
<dbReference type="PROSITE" id="PS51000">
    <property type="entry name" value="HTH_DEOR_2"/>
    <property type="match status" value="1"/>
</dbReference>
<name>A0A7M2RGE0_9FIRM</name>
<dbReference type="InterPro" id="IPR037171">
    <property type="entry name" value="NagB/RpiA_transferase-like"/>
</dbReference>
<dbReference type="PANTHER" id="PTHR30363">
    <property type="entry name" value="HTH-TYPE TRANSCRIPTIONAL REGULATOR SRLR-RELATED"/>
    <property type="match status" value="1"/>
</dbReference>
<dbReference type="InterPro" id="IPR036390">
    <property type="entry name" value="WH_DNA-bd_sf"/>
</dbReference>
<evidence type="ECO:0000313" key="6">
    <source>
        <dbReference type="Proteomes" id="UP000593601"/>
    </source>
</evidence>
<protein>
    <submittedName>
        <fullName evidence="5">DeoR/GlpR transcriptional regulator</fullName>
    </submittedName>
</protein>
<dbReference type="Pfam" id="PF00455">
    <property type="entry name" value="DeoRC"/>
    <property type="match status" value="1"/>
</dbReference>
<keyword evidence="2" id="KW-0238">DNA-binding</keyword>
<accession>A0A7M2RGE0</accession>
<dbReference type="SUPFAM" id="SSF100950">
    <property type="entry name" value="NagB/RpiA/CoA transferase-like"/>
    <property type="match status" value="1"/>
</dbReference>
<evidence type="ECO:0000313" key="5">
    <source>
        <dbReference type="EMBL" id="QOV18402.1"/>
    </source>
</evidence>
<dbReference type="InterPro" id="IPR001034">
    <property type="entry name" value="DeoR_HTH"/>
</dbReference>
<evidence type="ECO:0000259" key="4">
    <source>
        <dbReference type="PROSITE" id="PS51000"/>
    </source>
</evidence>
<dbReference type="Proteomes" id="UP000593601">
    <property type="component" value="Chromosome"/>
</dbReference>
<keyword evidence="6" id="KW-1185">Reference proteome</keyword>
<dbReference type="Gene3D" id="1.10.10.10">
    <property type="entry name" value="Winged helix-like DNA-binding domain superfamily/Winged helix DNA-binding domain"/>
    <property type="match status" value="1"/>
</dbReference>
<sequence>MLMAERQEKILRIIEKRGSVQASELADELHVSAMTIRRDLEKLDACGAINRCHGGAVSKHEVLYADKRVHNSDIKLKIANECRNYVHESNVIFLDAGTTTYQIAEQISRIQDITVVTNDIEIVKLLMDSDVELIVCGGNVQKSTGSIYGYYSTQMLEQMKFDIGFFGTAAVDEHLSVMTPTTDKAFLKRLAVKKCQNSFLVSDHSKFDKTALTYVNSLEDYDHIVTDFTFSKEERQRLKNAGTEMIQVK</sequence>